<dbReference type="Pfam" id="PF15750">
    <property type="entry name" value="UBZ_FAAP20"/>
    <property type="match status" value="1"/>
</dbReference>
<accession>A0A8C7YIT9</accession>
<dbReference type="PANTHER" id="PTHR37862">
    <property type="entry name" value="FANCONI ANEMIA CORE COMPLEX-ASSOCIATED PROTEIN 20"/>
    <property type="match status" value="1"/>
</dbReference>
<proteinExistence type="predicted"/>
<dbReference type="GeneTree" id="ENSGT00610000087015"/>
<name>A0A8C7YIT9_9TELE</name>
<keyword evidence="4" id="KW-1185">Reference proteome</keyword>
<dbReference type="InterPro" id="IPR052689">
    <property type="entry name" value="FA_core_complex_assoc"/>
</dbReference>
<evidence type="ECO:0000313" key="3">
    <source>
        <dbReference type="Ensembl" id="ENSOSIP00000029241.1"/>
    </source>
</evidence>
<dbReference type="PROSITE" id="PS51906">
    <property type="entry name" value="ZF_UBZ2"/>
    <property type="match status" value="1"/>
</dbReference>
<evidence type="ECO:0000256" key="1">
    <source>
        <dbReference type="SAM" id="MobiDB-lite"/>
    </source>
</evidence>
<reference evidence="3" key="1">
    <citation type="submission" date="2025-08" db="UniProtKB">
        <authorList>
            <consortium name="Ensembl"/>
        </authorList>
    </citation>
    <scope>IDENTIFICATION</scope>
</reference>
<protein>
    <recommendedName>
        <fullName evidence="2">UBZ2-type domain-containing protein</fullName>
    </recommendedName>
</protein>
<dbReference type="AlphaFoldDB" id="A0A8C7YIT9"/>
<organism evidence="3 4">
    <name type="scientific">Oryzias sinensis</name>
    <name type="common">Chinese medaka</name>
    <dbReference type="NCBI Taxonomy" id="183150"/>
    <lineage>
        <taxon>Eukaryota</taxon>
        <taxon>Metazoa</taxon>
        <taxon>Chordata</taxon>
        <taxon>Craniata</taxon>
        <taxon>Vertebrata</taxon>
        <taxon>Euteleostomi</taxon>
        <taxon>Actinopterygii</taxon>
        <taxon>Neopterygii</taxon>
        <taxon>Teleostei</taxon>
        <taxon>Neoteleostei</taxon>
        <taxon>Acanthomorphata</taxon>
        <taxon>Ovalentaria</taxon>
        <taxon>Atherinomorphae</taxon>
        <taxon>Beloniformes</taxon>
        <taxon>Adrianichthyidae</taxon>
        <taxon>Oryziinae</taxon>
        <taxon>Oryzias</taxon>
    </lineage>
</organism>
<dbReference type="Ensembl" id="ENSOSIT00000030813.1">
    <property type="protein sequence ID" value="ENSOSIP00000029241.1"/>
    <property type="gene ID" value="ENSOSIG00000015177.1"/>
</dbReference>
<feature type="domain" description="UBZ2-type" evidence="2">
    <location>
        <begin position="177"/>
        <end position="213"/>
    </location>
</feature>
<dbReference type="Proteomes" id="UP000694383">
    <property type="component" value="Unplaced"/>
</dbReference>
<dbReference type="GO" id="GO:0043240">
    <property type="term" value="C:Fanconi anaemia nuclear complex"/>
    <property type="evidence" value="ECO:0007669"/>
    <property type="project" value="TreeGrafter"/>
</dbReference>
<feature type="region of interest" description="Disordered" evidence="1">
    <location>
        <begin position="112"/>
        <end position="182"/>
    </location>
</feature>
<feature type="compositionally biased region" description="Low complexity" evidence="1">
    <location>
        <begin position="120"/>
        <end position="135"/>
    </location>
</feature>
<feature type="compositionally biased region" description="Basic and acidic residues" evidence="1">
    <location>
        <begin position="167"/>
        <end position="177"/>
    </location>
</feature>
<dbReference type="InterPro" id="IPR031490">
    <property type="entry name" value="UBZ2_FAAP20"/>
</dbReference>
<evidence type="ECO:0000259" key="2">
    <source>
        <dbReference type="PROSITE" id="PS51906"/>
    </source>
</evidence>
<dbReference type="PANTHER" id="PTHR37862:SF1">
    <property type="entry name" value="FANCONI ANEMIA CORE COMPLEX-ASSOCIATED PROTEIN 20"/>
    <property type="match status" value="1"/>
</dbReference>
<reference evidence="3" key="2">
    <citation type="submission" date="2025-09" db="UniProtKB">
        <authorList>
            <consortium name="Ensembl"/>
        </authorList>
    </citation>
    <scope>IDENTIFICATION</scope>
</reference>
<evidence type="ECO:0000313" key="4">
    <source>
        <dbReference type="Proteomes" id="UP000694383"/>
    </source>
</evidence>
<sequence length="213" mass="23506">METSQEVKCLALRGVLQTDADSVSMETQLQTFDPVLSEVGLGFCARRFCRTAPRGADVKKGGLQTRKTLHDDVMFLQKPSSDLDGWRWRDLCEEVNPFPQSSSLIHSSLSFVQQDRHTKPAAPSSSASSRGRASPQTETPPPLLSSQRAAPPRRTEGGRWKGSAGEEEQRHGGKEELQSCPMCLQDFPSGSSQMDRDSHLAQCLSDMNVDVTW</sequence>
<dbReference type="GO" id="GO:0043130">
    <property type="term" value="F:ubiquitin binding"/>
    <property type="evidence" value="ECO:0007669"/>
    <property type="project" value="InterPro"/>
</dbReference>